<dbReference type="Pfam" id="PF09850">
    <property type="entry name" value="DotU"/>
    <property type="match status" value="1"/>
</dbReference>
<comment type="caution">
    <text evidence="4">The sequence shown here is derived from an EMBL/GenBank/DDBJ whole genome shotgun (WGS) entry which is preliminary data.</text>
</comment>
<evidence type="ECO:0000256" key="1">
    <source>
        <dbReference type="PROSITE-ProRule" id="PRU00473"/>
    </source>
</evidence>
<proteinExistence type="predicted"/>
<dbReference type="SUPFAM" id="SSF103088">
    <property type="entry name" value="OmpA-like"/>
    <property type="match status" value="1"/>
</dbReference>
<dbReference type="InterPro" id="IPR006665">
    <property type="entry name" value="OmpA-like"/>
</dbReference>
<feature type="domain" description="OmpA-like" evidence="3">
    <location>
        <begin position="317"/>
        <end position="441"/>
    </location>
</feature>
<dbReference type="Gene3D" id="1.25.40.590">
    <property type="entry name" value="Type IV / VI secretion system, DotU"/>
    <property type="match status" value="1"/>
</dbReference>
<accession>A0ABT2LJD0</accession>
<dbReference type="PROSITE" id="PS51123">
    <property type="entry name" value="OMPA_2"/>
    <property type="match status" value="1"/>
</dbReference>
<feature type="compositionally biased region" description="Basic and acidic residues" evidence="2">
    <location>
        <begin position="1"/>
        <end position="17"/>
    </location>
</feature>
<organism evidence="4 5">
    <name type="scientific">Chelativorans salis</name>
    <dbReference type="NCBI Taxonomy" id="2978478"/>
    <lineage>
        <taxon>Bacteria</taxon>
        <taxon>Pseudomonadati</taxon>
        <taxon>Pseudomonadota</taxon>
        <taxon>Alphaproteobacteria</taxon>
        <taxon>Hyphomicrobiales</taxon>
        <taxon>Phyllobacteriaceae</taxon>
        <taxon>Chelativorans</taxon>
    </lineage>
</organism>
<evidence type="ECO:0000313" key="4">
    <source>
        <dbReference type="EMBL" id="MCT7374144.1"/>
    </source>
</evidence>
<dbReference type="RefSeq" id="WP_260900505.1">
    <property type="nucleotide sequence ID" value="NZ_JAOCZP010000001.1"/>
</dbReference>
<keyword evidence="1" id="KW-0472">Membrane</keyword>
<dbReference type="CDD" id="cd07185">
    <property type="entry name" value="OmpA_C-like"/>
    <property type="match status" value="1"/>
</dbReference>
<reference evidence="4 5" key="1">
    <citation type="submission" date="2022-09" db="EMBL/GenBank/DDBJ databases">
        <title>Chelativorans salina sp. nov., a novel slightly halophilic bacterium isolated from a saline lake sediment enrichment.</title>
        <authorList>
            <person name="Gao L."/>
            <person name="Fang B.-Z."/>
            <person name="Li W.-J."/>
        </authorList>
    </citation>
    <scope>NUCLEOTIDE SEQUENCE [LARGE SCALE GENOMIC DNA]</scope>
    <source>
        <strain evidence="4 5">EGI FJ00035</strain>
    </source>
</reference>
<dbReference type="Pfam" id="PF00691">
    <property type="entry name" value="OmpA"/>
    <property type="match status" value="1"/>
</dbReference>
<evidence type="ECO:0000256" key="2">
    <source>
        <dbReference type="SAM" id="MobiDB-lite"/>
    </source>
</evidence>
<dbReference type="PANTHER" id="PTHR38033">
    <property type="entry name" value="MEMBRANE PROTEIN-RELATED"/>
    <property type="match status" value="1"/>
</dbReference>
<evidence type="ECO:0000259" key="3">
    <source>
        <dbReference type="PROSITE" id="PS51123"/>
    </source>
</evidence>
<protein>
    <submittedName>
        <fullName evidence="4">Type IVB secretion system protein IcmH/DotU</fullName>
    </submittedName>
</protein>
<dbReference type="InterPro" id="IPR017732">
    <property type="entry name" value="T4/T6SS_DotU"/>
</dbReference>
<evidence type="ECO:0000313" key="5">
    <source>
        <dbReference type="Proteomes" id="UP001320831"/>
    </source>
</evidence>
<keyword evidence="5" id="KW-1185">Reference proteome</keyword>
<dbReference type="NCBIfam" id="TIGR03349">
    <property type="entry name" value="IV_VI_DotU"/>
    <property type="match status" value="1"/>
</dbReference>
<dbReference type="InterPro" id="IPR036737">
    <property type="entry name" value="OmpA-like_sf"/>
</dbReference>
<dbReference type="Gene3D" id="3.30.1330.60">
    <property type="entry name" value="OmpA-like domain"/>
    <property type="match status" value="1"/>
</dbReference>
<name>A0ABT2LJD0_9HYPH</name>
<feature type="region of interest" description="Disordered" evidence="2">
    <location>
        <begin position="1"/>
        <end position="37"/>
    </location>
</feature>
<sequence>MSRDDPFGLSEDRERTRIRLVGTPPTPRPSAPPPAGAALKRLRSHPNGLINAFAPLLEFAPELESPLAPENPEALRTRLLDEIVRARDAAVSAGSSLDRADRAAWLVAALLDDLALNTPWGGASAWPRQPLVVMLHGDVDAGAQFFARLEELERHPNRDRELLELQYYCLALGFRGKYRVPGRAGDRSLNAVRVAAARFLRDPDAEGSPLSPNWKGVVAADEPARFTVPIWVMAALAAVAATAIYVGLSMGLSSRAVELSALVRALPPPGRVEIVRAAPTVEAPPPETVEIALLPEFEAAAPSDLRRALKGTESISLAKLVVQASDPEVFQSSRAELTGSFEPLIVSIAAVIRENQELIGNITVVGHTDSVPLQRSNPLLTNQRLSEARAETIAGILVRNGVPQERVSAEGRAATDPVADNGTREGRALNRRVEILVEKRL</sequence>
<gene>
    <name evidence="4" type="primary">icmH</name>
    <name evidence="4" type="ORF">N5A92_03750</name>
</gene>
<feature type="compositionally biased region" description="Pro residues" evidence="2">
    <location>
        <begin position="24"/>
        <end position="35"/>
    </location>
</feature>
<dbReference type="Proteomes" id="UP001320831">
    <property type="component" value="Unassembled WGS sequence"/>
</dbReference>
<dbReference type="EMBL" id="JAOCZP010000001">
    <property type="protein sequence ID" value="MCT7374144.1"/>
    <property type="molecule type" value="Genomic_DNA"/>
</dbReference>
<dbReference type="PANTHER" id="PTHR38033:SF1">
    <property type="entry name" value="DOTU FAMILY TYPE IV_VI SECRETION SYSTEM PROTEIN"/>
    <property type="match status" value="1"/>
</dbReference>
<dbReference type="NCBIfam" id="NF038228">
    <property type="entry name" value="IcmH_DotU_IVB"/>
    <property type="match status" value="1"/>
</dbReference>
<dbReference type="InterPro" id="IPR038522">
    <property type="entry name" value="T4/T6SS_DotU_sf"/>
</dbReference>